<dbReference type="PANTHER" id="PTHR21299:SF2">
    <property type="entry name" value="CYTIDYLATE KINASE"/>
    <property type="match status" value="1"/>
</dbReference>
<dbReference type="GO" id="GO:0015949">
    <property type="term" value="P:nucleobase-containing small molecule interconversion"/>
    <property type="evidence" value="ECO:0007669"/>
    <property type="project" value="TreeGrafter"/>
</dbReference>
<keyword evidence="3 8" id="KW-0547">Nucleotide-binding</keyword>
<evidence type="ECO:0000256" key="6">
    <source>
        <dbReference type="ARBA" id="ARBA00047615"/>
    </source>
</evidence>
<dbReference type="GO" id="GO:0036431">
    <property type="term" value="F:dCMP kinase activity"/>
    <property type="evidence" value="ECO:0007669"/>
    <property type="project" value="InterPro"/>
</dbReference>
<dbReference type="AlphaFoldDB" id="A0A841AV16"/>
<dbReference type="SUPFAM" id="SSF52540">
    <property type="entry name" value="P-loop containing nucleoside triphosphate hydrolases"/>
    <property type="match status" value="1"/>
</dbReference>
<evidence type="ECO:0000259" key="9">
    <source>
        <dbReference type="Pfam" id="PF02224"/>
    </source>
</evidence>
<evidence type="ECO:0000313" key="10">
    <source>
        <dbReference type="EMBL" id="MBB5850827.1"/>
    </source>
</evidence>
<keyword evidence="8" id="KW-0963">Cytoplasm</keyword>
<accession>A0A841AV16</accession>
<organism evidence="10 11">
    <name type="scientific">Amycolatopsis umgeniensis</name>
    <dbReference type="NCBI Taxonomy" id="336628"/>
    <lineage>
        <taxon>Bacteria</taxon>
        <taxon>Bacillati</taxon>
        <taxon>Actinomycetota</taxon>
        <taxon>Actinomycetes</taxon>
        <taxon>Pseudonocardiales</taxon>
        <taxon>Pseudonocardiaceae</taxon>
        <taxon>Amycolatopsis</taxon>
    </lineage>
</organism>
<evidence type="ECO:0000313" key="11">
    <source>
        <dbReference type="Proteomes" id="UP000580861"/>
    </source>
</evidence>
<evidence type="ECO:0000256" key="4">
    <source>
        <dbReference type="ARBA" id="ARBA00022777"/>
    </source>
</evidence>
<comment type="similarity">
    <text evidence="1 8">Belongs to the cytidylate kinase family. Type 1 subfamily.</text>
</comment>
<keyword evidence="11" id="KW-1185">Reference proteome</keyword>
<sequence>MSEDELRSVSVAGALRGVVAMDGPSGTGKSTVSRKLATKLGAGYLDTGAMYRMVTLAVLRAGADPADADEVSKVARKAELGIGTSPDEATVTLAGEDVAAEIRGADVTTAVSPVSAVPAVRELLVTRQREIIAEVLGRVGGIVVEGRDIGTVVSPDAPLKIFLTASAEVRAARRSAQDSAAGRESTVDVAKAAVERRDRLDSTRAASPLRAADDAVEVDTSALNIDQVIVALAELALHRGLLEGCPAEVSR</sequence>
<evidence type="ECO:0000256" key="5">
    <source>
        <dbReference type="ARBA" id="ARBA00022840"/>
    </source>
</evidence>
<proteinExistence type="inferred from homology"/>
<dbReference type="Proteomes" id="UP000580861">
    <property type="component" value="Unassembled WGS sequence"/>
</dbReference>
<dbReference type="HAMAP" id="MF_00238">
    <property type="entry name" value="Cytidyl_kinase_type1"/>
    <property type="match status" value="1"/>
</dbReference>
<dbReference type="InterPro" id="IPR011994">
    <property type="entry name" value="Cytidylate_kinase_dom"/>
</dbReference>
<evidence type="ECO:0000256" key="8">
    <source>
        <dbReference type="HAMAP-Rule" id="MF_00238"/>
    </source>
</evidence>
<evidence type="ECO:0000256" key="2">
    <source>
        <dbReference type="ARBA" id="ARBA00022679"/>
    </source>
</evidence>
<dbReference type="InterPro" id="IPR003136">
    <property type="entry name" value="Cytidylate_kin"/>
</dbReference>
<reference evidence="10 11" key="1">
    <citation type="submission" date="2020-08" db="EMBL/GenBank/DDBJ databases">
        <title>Sequencing the genomes of 1000 actinobacteria strains.</title>
        <authorList>
            <person name="Klenk H.-P."/>
        </authorList>
    </citation>
    <scope>NUCLEOTIDE SEQUENCE [LARGE SCALE GENOMIC DNA]</scope>
    <source>
        <strain evidence="10 11">DSM 45272</strain>
    </source>
</reference>
<name>A0A841AV16_9PSEU</name>
<dbReference type="InterPro" id="IPR027417">
    <property type="entry name" value="P-loop_NTPase"/>
</dbReference>
<comment type="catalytic activity">
    <reaction evidence="7 8">
        <text>CMP + ATP = CDP + ADP</text>
        <dbReference type="Rhea" id="RHEA:11600"/>
        <dbReference type="ChEBI" id="CHEBI:30616"/>
        <dbReference type="ChEBI" id="CHEBI:58069"/>
        <dbReference type="ChEBI" id="CHEBI:60377"/>
        <dbReference type="ChEBI" id="CHEBI:456216"/>
        <dbReference type="EC" id="2.7.4.25"/>
    </reaction>
</comment>
<keyword evidence="5 8" id="KW-0067">ATP-binding</keyword>
<dbReference type="GO" id="GO:0005829">
    <property type="term" value="C:cytosol"/>
    <property type="evidence" value="ECO:0007669"/>
    <property type="project" value="TreeGrafter"/>
</dbReference>
<dbReference type="PANTHER" id="PTHR21299">
    <property type="entry name" value="CYTIDYLATE KINASE/PANTOATE-BETA-ALANINE LIGASE"/>
    <property type="match status" value="1"/>
</dbReference>
<dbReference type="GO" id="GO:0005524">
    <property type="term" value="F:ATP binding"/>
    <property type="evidence" value="ECO:0007669"/>
    <property type="project" value="UniProtKB-UniRule"/>
</dbReference>
<keyword evidence="2 8" id="KW-0808">Transferase</keyword>
<feature type="binding site" evidence="8">
    <location>
        <begin position="23"/>
        <end position="31"/>
    </location>
    <ligand>
        <name>ATP</name>
        <dbReference type="ChEBI" id="CHEBI:30616"/>
    </ligand>
</feature>
<dbReference type="NCBIfam" id="TIGR00017">
    <property type="entry name" value="cmk"/>
    <property type="match status" value="1"/>
</dbReference>
<dbReference type="Pfam" id="PF02224">
    <property type="entry name" value="Cytidylate_kin"/>
    <property type="match status" value="1"/>
</dbReference>
<evidence type="ECO:0000256" key="1">
    <source>
        <dbReference type="ARBA" id="ARBA00009427"/>
    </source>
</evidence>
<comment type="catalytic activity">
    <reaction evidence="6 8">
        <text>dCMP + ATP = dCDP + ADP</text>
        <dbReference type="Rhea" id="RHEA:25094"/>
        <dbReference type="ChEBI" id="CHEBI:30616"/>
        <dbReference type="ChEBI" id="CHEBI:57566"/>
        <dbReference type="ChEBI" id="CHEBI:58593"/>
        <dbReference type="ChEBI" id="CHEBI:456216"/>
        <dbReference type="EC" id="2.7.4.25"/>
    </reaction>
</comment>
<dbReference type="EMBL" id="JACHMX010000001">
    <property type="protein sequence ID" value="MBB5850827.1"/>
    <property type="molecule type" value="Genomic_DNA"/>
</dbReference>
<gene>
    <name evidence="8" type="primary">cmk</name>
    <name evidence="10" type="ORF">HDA45_000914</name>
</gene>
<dbReference type="CDD" id="cd02020">
    <property type="entry name" value="CMPK"/>
    <property type="match status" value="1"/>
</dbReference>
<dbReference type="Gene3D" id="3.40.50.300">
    <property type="entry name" value="P-loop containing nucleotide triphosphate hydrolases"/>
    <property type="match status" value="1"/>
</dbReference>
<evidence type="ECO:0000256" key="7">
    <source>
        <dbReference type="ARBA" id="ARBA00048478"/>
    </source>
</evidence>
<dbReference type="EC" id="2.7.4.25" evidence="8"/>
<protein>
    <recommendedName>
        <fullName evidence="8">Cytidylate kinase</fullName>
        <shortName evidence="8">CK</shortName>
        <ecNumber evidence="8">2.7.4.25</ecNumber>
    </recommendedName>
    <alternativeName>
        <fullName evidence="8">Cytidine monophosphate kinase</fullName>
        <shortName evidence="8">CMP kinase</shortName>
    </alternativeName>
</protein>
<feature type="domain" description="Cytidylate kinase" evidence="9">
    <location>
        <begin position="19"/>
        <end position="235"/>
    </location>
</feature>
<comment type="caution">
    <text evidence="10">The sequence shown here is derived from an EMBL/GenBank/DDBJ whole genome shotgun (WGS) entry which is preliminary data.</text>
</comment>
<comment type="subcellular location">
    <subcellularLocation>
        <location evidence="8">Cytoplasm</location>
    </subcellularLocation>
</comment>
<evidence type="ECO:0000256" key="3">
    <source>
        <dbReference type="ARBA" id="ARBA00022741"/>
    </source>
</evidence>
<dbReference type="GO" id="GO:0006220">
    <property type="term" value="P:pyrimidine nucleotide metabolic process"/>
    <property type="evidence" value="ECO:0007669"/>
    <property type="project" value="UniProtKB-UniRule"/>
</dbReference>
<keyword evidence="4 8" id="KW-0418">Kinase</keyword>